<evidence type="ECO:0000259" key="4">
    <source>
        <dbReference type="PROSITE" id="PS50987"/>
    </source>
</evidence>
<dbReference type="eggNOG" id="COG0640">
    <property type="taxonomic scope" value="Bacteria"/>
</dbReference>
<dbReference type="EMBL" id="CP001843">
    <property type="protein sequence ID" value="AEF84280.1"/>
    <property type="molecule type" value="Genomic_DNA"/>
</dbReference>
<dbReference type="Gene3D" id="1.10.10.10">
    <property type="entry name" value="Winged helix-like DNA-binding domain superfamily/Winged helix DNA-binding domain"/>
    <property type="match status" value="1"/>
</dbReference>
<dbReference type="STRING" id="545694.TREPR_2793"/>
<dbReference type="SUPFAM" id="SSF46785">
    <property type="entry name" value="Winged helix' DNA-binding domain"/>
    <property type="match status" value="1"/>
</dbReference>
<evidence type="ECO:0000313" key="5">
    <source>
        <dbReference type="EMBL" id="AEF84280.1"/>
    </source>
</evidence>
<dbReference type="InterPro" id="IPR051011">
    <property type="entry name" value="Metal_resp_trans_reg"/>
</dbReference>
<evidence type="ECO:0000256" key="3">
    <source>
        <dbReference type="ARBA" id="ARBA00023163"/>
    </source>
</evidence>
<dbReference type="AlphaFoldDB" id="F5YPZ5"/>
<reference evidence="5 6" key="2">
    <citation type="journal article" date="2011" name="ISME J.">
        <title>RNA-seq reveals cooperative metabolic interactions between two termite-gut spirochete species in co-culture.</title>
        <authorList>
            <person name="Rosenthal A.Z."/>
            <person name="Matson E.G."/>
            <person name="Eldar A."/>
            <person name="Leadbetter J.R."/>
        </authorList>
    </citation>
    <scope>NUCLEOTIDE SEQUENCE [LARGE SCALE GENOMIC DNA]</scope>
    <source>
        <strain evidence="6">ATCC BAA-887 / DSM 12427 / ZAS-2</strain>
    </source>
</reference>
<dbReference type="HOGENOM" id="CLU_097806_6_2_12"/>
<keyword evidence="1" id="KW-0805">Transcription regulation</keyword>
<dbReference type="InterPro" id="IPR036388">
    <property type="entry name" value="WH-like_DNA-bd_sf"/>
</dbReference>
<dbReference type="PANTHER" id="PTHR43132">
    <property type="entry name" value="ARSENICAL RESISTANCE OPERON REPRESSOR ARSR-RELATED"/>
    <property type="match status" value="1"/>
</dbReference>
<dbReference type="Pfam" id="PF01022">
    <property type="entry name" value="HTH_5"/>
    <property type="match status" value="1"/>
</dbReference>
<dbReference type="InterPro" id="IPR036390">
    <property type="entry name" value="WH_DNA-bd_sf"/>
</dbReference>
<evidence type="ECO:0000256" key="1">
    <source>
        <dbReference type="ARBA" id="ARBA00023015"/>
    </source>
</evidence>
<dbReference type="Proteomes" id="UP000009223">
    <property type="component" value="Chromosome"/>
</dbReference>
<accession>F5YPZ5</accession>
<dbReference type="PROSITE" id="PS50987">
    <property type="entry name" value="HTH_ARSR_2"/>
    <property type="match status" value="1"/>
</dbReference>
<keyword evidence="6" id="KW-1185">Reference proteome</keyword>
<dbReference type="InterPro" id="IPR011991">
    <property type="entry name" value="ArsR-like_HTH"/>
</dbReference>
<dbReference type="NCBIfam" id="NF033788">
    <property type="entry name" value="HTH_metalloreg"/>
    <property type="match status" value="1"/>
</dbReference>
<keyword evidence="3" id="KW-0804">Transcription</keyword>
<keyword evidence="2" id="KW-0238">DNA-binding</keyword>
<reference evidence="6" key="1">
    <citation type="submission" date="2009-12" db="EMBL/GenBank/DDBJ databases">
        <title>Complete sequence of Treponema primitia strain ZAS-2.</title>
        <authorList>
            <person name="Tetu S.G."/>
            <person name="Matson E."/>
            <person name="Ren Q."/>
            <person name="Seshadri R."/>
            <person name="Elbourne L."/>
            <person name="Hassan K.A."/>
            <person name="Durkin A."/>
            <person name="Radune D."/>
            <person name="Mohamoud Y."/>
            <person name="Shay R."/>
            <person name="Jin S."/>
            <person name="Zhang X."/>
            <person name="Lucey K."/>
            <person name="Ballor N.R."/>
            <person name="Ottesen E."/>
            <person name="Rosenthal R."/>
            <person name="Allen A."/>
            <person name="Leadbetter J.R."/>
            <person name="Paulsen I.T."/>
        </authorList>
    </citation>
    <scope>NUCLEOTIDE SEQUENCE [LARGE SCALE GENOMIC DNA]</scope>
    <source>
        <strain evidence="6">ATCC BAA-887 / DSM 12427 / ZAS-2</strain>
    </source>
</reference>
<dbReference type="SMART" id="SM00418">
    <property type="entry name" value="HTH_ARSR"/>
    <property type="match status" value="1"/>
</dbReference>
<dbReference type="InterPro" id="IPR001845">
    <property type="entry name" value="HTH_ArsR_DNA-bd_dom"/>
</dbReference>
<evidence type="ECO:0000313" key="6">
    <source>
        <dbReference type="Proteomes" id="UP000009223"/>
    </source>
</evidence>
<dbReference type="GO" id="GO:0003700">
    <property type="term" value="F:DNA-binding transcription factor activity"/>
    <property type="evidence" value="ECO:0007669"/>
    <property type="project" value="InterPro"/>
</dbReference>
<evidence type="ECO:0000256" key="2">
    <source>
        <dbReference type="ARBA" id="ARBA00023125"/>
    </source>
</evidence>
<protein>
    <submittedName>
        <fullName evidence="5">Regulatory protein, ArsR</fullName>
    </submittedName>
</protein>
<dbReference type="PANTHER" id="PTHR43132:SF2">
    <property type="entry name" value="ARSENICAL RESISTANCE OPERON REPRESSOR ARSR-RELATED"/>
    <property type="match status" value="1"/>
</dbReference>
<organism evidence="5 6">
    <name type="scientific">Treponema primitia (strain ATCC BAA-887 / DSM 12427 / ZAS-2)</name>
    <dbReference type="NCBI Taxonomy" id="545694"/>
    <lineage>
        <taxon>Bacteria</taxon>
        <taxon>Pseudomonadati</taxon>
        <taxon>Spirochaetota</taxon>
        <taxon>Spirochaetia</taxon>
        <taxon>Spirochaetales</taxon>
        <taxon>Treponemataceae</taxon>
        <taxon>Treponema</taxon>
    </lineage>
</organism>
<dbReference type="PRINTS" id="PR00778">
    <property type="entry name" value="HTHARSR"/>
</dbReference>
<gene>
    <name evidence="5" type="ordered locus">TREPR_2793</name>
</gene>
<dbReference type="GO" id="GO:0003677">
    <property type="term" value="F:DNA binding"/>
    <property type="evidence" value="ECO:0007669"/>
    <property type="project" value="UniProtKB-KW"/>
</dbReference>
<dbReference type="KEGG" id="tpi:TREPR_2793"/>
<sequence length="96" mass="10841">MAVVNEYSRKMKVCGHPVRLKLLCHIYRQGDPCVTNLWTSLGESQPVISQHLAILKENRVVDSVVQGNRRIYSICDDFIREVIAKMVAEVGEQGPC</sequence>
<feature type="domain" description="HTH arsR-type" evidence="4">
    <location>
        <begin position="1"/>
        <end position="94"/>
    </location>
</feature>
<dbReference type="CDD" id="cd00090">
    <property type="entry name" value="HTH_ARSR"/>
    <property type="match status" value="1"/>
</dbReference>
<name>F5YPZ5_TREPZ</name>
<proteinExistence type="predicted"/>